<protein>
    <recommendedName>
        <fullName evidence="2">Spartan-like zinc binding domain-containing protein</fullName>
    </recommendedName>
</protein>
<evidence type="ECO:0000313" key="4">
    <source>
        <dbReference type="WBParaSite" id="jg22471"/>
    </source>
</evidence>
<evidence type="ECO:0000256" key="1">
    <source>
        <dbReference type="SAM" id="MobiDB-lite"/>
    </source>
</evidence>
<feature type="domain" description="Spartan-like zinc binding" evidence="2">
    <location>
        <begin position="55"/>
        <end position="85"/>
    </location>
</feature>
<dbReference type="InterPro" id="IPR044245">
    <property type="entry name" value="Spartan"/>
</dbReference>
<dbReference type="PANTHER" id="PTHR21220:SF0">
    <property type="entry name" value="DNA-DEPENDENT METALLOPROTEASE SPRTN"/>
    <property type="match status" value="1"/>
</dbReference>
<dbReference type="Pfam" id="PF22934">
    <property type="entry name" value="SPRTN_ZBD"/>
    <property type="match status" value="1"/>
</dbReference>
<dbReference type="AlphaFoldDB" id="A0A915DQ64"/>
<proteinExistence type="predicted"/>
<sequence>MIHAYLFITSRNQDRDGHGPEFQYHMVRINGLTASTSPSIILFMLRWQSISSIGGVAMRAMNRALGPNDTWWKSHKDTCLGVFIKVKEPEKPEKSRRKQAPRNHTGQTASTSSAQLPKNENTVVPSLDKGNTIGFTRVDTSFQGLVMNQQSRSTVFSQKSVNKIDSFFKGVGHKLGSSEVSIIDFRIKVEDSAENLRILPKTAGSLNRTKKQKKKPDIIILGL</sequence>
<dbReference type="PANTHER" id="PTHR21220">
    <property type="entry name" value="DNA-DEPENDENT METALLOPROTEASE SPRTN"/>
    <property type="match status" value="1"/>
</dbReference>
<feature type="compositionally biased region" description="Polar residues" evidence="1">
    <location>
        <begin position="102"/>
        <end position="124"/>
    </location>
</feature>
<name>A0A915DQ64_9BILA</name>
<accession>A0A915DQ64</accession>
<dbReference type="GO" id="GO:0005634">
    <property type="term" value="C:nucleus"/>
    <property type="evidence" value="ECO:0007669"/>
    <property type="project" value="UniProtKB-SubCell"/>
</dbReference>
<feature type="region of interest" description="Disordered" evidence="1">
    <location>
        <begin position="90"/>
        <end position="128"/>
    </location>
</feature>
<evidence type="ECO:0000313" key="3">
    <source>
        <dbReference type="Proteomes" id="UP000887574"/>
    </source>
</evidence>
<dbReference type="GO" id="GO:0031593">
    <property type="term" value="F:polyubiquitin modification-dependent protein binding"/>
    <property type="evidence" value="ECO:0007669"/>
    <property type="project" value="TreeGrafter"/>
</dbReference>
<keyword evidence="3" id="KW-1185">Reference proteome</keyword>
<dbReference type="InterPro" id="IPR055220">
    <property type="entry name" value="SPRTN_ZBD"/>
</dbReference>
<dbReference type="GO" id="GO:0004222">
    <property type="term" value="F:metalloendopeptidase activity"/>
    <property type="evidence" value="ECO:0007669"/>
    <property type="project" value="InterPro"/>
</dbReference>
<dbReference type="Proteomes" id="UP000887574">
    <property type="component" value="Unplaced"/>
</dbReference>
<dbReference type="GO" id="GO:0003697">
    <property type="term" value="F:single-stranded DNA binding"/>
    <property type="evidence" value="ECO:0007669"/>
    <property type="project" value="InterPro"/>
</dbReference>
<dbReference type="GO" id="GO:0006974">
    <property type="term" value="P:DNA damage response"/>
    <property type="evidence" value="ECO:0007669"/>
    <property type="project" value="InterPro"/>
</dbReference>
<organism evidence="3 4">
    <name type="scientific">Ditylenchus dipsaci</name>
    <dbReference type="NCBI Taxonomy" id="166011"/>
    <lineage>
        <taxon>Eukaryota</taxon>
        <taxon>Metazoa</taxon>
        <taxon>Ecdysozoa</taxon>
        <taxon>Nematoda</taxon>
        <taxon>Chromadorea</taxon>
        <taxon>Rhabditida</taxon>
        <taxon>Tylenchina</taxon>
        <taxon>Tylenchomorpha</taxon>
        <taxon>Sphaerularioidea</taxon>
        <taxon>Anguinidae</taxon>
        <taxon>Anguininae</taxon>
        <taxon>Ditylenchus</taxon>
    </lineage>
</organism>
<evidence type="ECO:0000259" key="2">
    <source>
        <dbReference type="Pfam" id="PF22934"/>
    </source>
</evidence>
<dbReference type="WBParaSite" id="jg22471">
    <property type="protein sequence ID" value="jg22471"/>
    <property type="gene ID" value="jg22471"/>
</dbReference>
<reference evidence="4" key="1">
    <citation type="submission" date="2022-11" db="UniProtKB">
        <authorList>
            <consortium name="WormBaseParasite"/>
        </authorList>
    </citation>
    <scope>IDENTIFICATION</scope>
</reference>